<dbReference type="OrthoDB" id="9795405at2"/>
<dbReference type="InterPro" id="IPR003718">
    <property type="entry name" value="OsmC/Ohr_fam"/>
</dbReference>
<dbReference type="InterPro" id="IPR052707">
    <property type="entry name" value="OsmC_Ohr_Peroxiredoxin"/>
</dbReference>
<sequence>MSKQHHYTTTLRWTGNQGTGTSNYKAFERSHTIETNGKPIIHGSSDPSFRGDPTKYNPEELFLSSLSSCHMLWYLHLCAVNGVQVTRYTDQAMGTMEESSDGSGKFTQVMLNPTVVVSKKSMIDKAHELHGQANQKCFIANSVNFSVQHNAICQAIQ</sequence>
<name>K2PUM9_9FLAO</name>
<dbReference type="EMBL" id="AMSG01000002">
    <property type="protein sequence ID" value="EKF56355.1"/>
    <property type="molecule type" value="Genomic_DNA"/>
</dbReference>
<dbReference type="Proteomes" id="UP000007364">
    <property type="component" value="Unassembled WGS sequence"/>
</dbReference>
<dbReference type="STRING" id="555500.I215_02493"/>
<dbReference type="Pfam" id="PF02566">
    <property type="entry name" value="OsmC"/>
    <property type="match status" value="1"/>
</dbReference>
<dbReference type="Gene3D" id="3.30.300.20">
    <property type="match status" value="1"/>
</dbReference>
<protein>
    <submittedName>
        <fullName evidence="1">OsmC family protein</fullName>
    </submittedName>
</protein>
<dbReference type="InterPro" id="IPR015946">
    <property type="entry name" value="KH_dom-like_a/b"/>
</dbReference>
<accession>K2PUM9</accession>
<dbReference type="AlphaFoldDB" id="K2PUM9"/>
<reference evidence="1 2" key="1">
    <citation type="journal article" date="2012" name="J. Bacteriol.">
        <title>Genome Sequence of Galbibacter marinum Type Strain ck-I2-15.</title>
        <authorList>
            <person name="Lai Q."/>
            <person name="Li C."/>
            <person name="Shao Z."/>
        </authorList>
    </citation>
    <scope>NUCLEOTIDE SEQUENCE [LARGE SCALE GENOMIC DNA]</scope>
    <source>
        <strain evidence="2">ck-I2-15</strain>
    </source>
</reference>
<dbReference type="InterPro" id="IPR036102">
    <property type="entry name" value="OsmC/Ohrsf"/>
</dbReference>
<dbReference type="PANTHER" id="PTHR42830:SF2">
    <property type="entry name" value="OSMC_OHR FAMILY PROTEIN"/>
    <property type="match status" value="1"/>
</dbReference>
<dbReference type="eggNOG" id="COG1764">
    <property type="taxonomic scope" value="Bacteria"/>
</dbReference>
<evidence type="ECO:0000313" key="1">
    <source>
        <dbReference type="EMBL" id="EKF56355.1"/>
    </source>
</evidence>
<evidence type="ECO:0000313" key="2">
    <source>
        <dbReference type="Proteomes" id="UP000007364"/>
    </source>
</evidence>
<gene>
    <name evidence="1" type="ORF">I215_02493</name>
</gene>
<comment type="caution">
    <text evidence="1">The sequence shown here is derived from an EMBL/GenBank/DDBJ whole genome shotgun (WGS) entry which is preliminary data.</text>
</comment>
<organism evidence="1 2">
    <name type="scientific">Galbibacter marinus</name>
    <dbReference type="NCBI Taxonomy" id="555500"/>
    <lineage>
        <taxon>Bacteria</taxon>
        <taxon>Pseudomonadati</taxon>
        <taxon>Bacteroidota</taxon>
        <taxon>Flavobacteriia</taxon>
        <taxon>Flavobacteriales</taxon>
        <taxon>Flavobacteriaceae</taxon>
        <taxon>Galbibacter</taxon>
    </lineage>
</organism>
<dbReference type="RefSeq" id="WP_008990374.1">
    <property type="nucleotide sequence ID" value="NZ_AMSG01000002.1"/>
</dbReference>
<proteinExistence type="predicted"/>
<dbReference type="SUPFAM" id="SSF82784">
    <property type="entry name" value="OsmC-like"/>
    <property type="match status" value="1"/>
</dbReference>
<keyword evidence="2" id="KW-1185">Reference proteome</keyword>
<dbReference type="PATRIC" id="fig|555500.3.peg.519"/>
<dbReference type="PANTHER" id="PTHR42830">
    <property type="entry name" value="OSMOTICALLY INDUCIBLE FAMILY PROTEIN"/>
    <property type="match status" value="1"/>
</dbReference>